<dbReference type="AlphaFoldDB" id="A0A5N5GXK2"/>
<dbReference type="Proteomes" id="UP000327157">
    <property type="component" value="Unassembled WGS sequence"/>
</dbReference>
<proteinExistence type="predicted"/>
<feature type="region of interest" description="Disordered" evidence="1">
    <location>
        <begin position="167"/>
        <end position="195"/>
    </location>
</feature>
<accession>A0A5N5GXK2</accession>
<dbReference type="EMBL" id="SMOL01000339">
    <property type="protein sequence ID" value="KAB2620349.1"/>
    <property type="molecule type" value="Genomic_DNA"/>
</dbReference>
<evidence type="ECO:0000313" key="4">
    <source>
        <dbReference type="Proteomes" id="UP000327157"/>
    </source>
</evidence>
<comment type="caution">
    <text evidence="3">The sequence shown here is derived from an EMBL/GenBank/DDBJ whole genome shotgun (WGS) entry which is preliminary data.</text>
</comment>
<evidence type="ECO:0000256" key="1">
    <source>
        <dbReference type="SAM" id="MobiDB-lite"/>
    </source>
</evidence>
<evidence type="ECO:0000313" key="3">
    <source>
        <dbReference type="EMBL" id="KAB2620349.1"/>
    </source>
</evidence>
<organism evidence="3 4">
    <name type="scientific">Pyrus ussuriensis x Pyrus communis</name>
    <dbReference type="NCBI Taxonomy" id="2448454"/>
    <lineage>
        <taxon>Eukaryota</taxon>
        <taxon>Viridiplantae</taxon>
        <taxon>Streptophyta</taxon>
        <taxon>Embryophyta</taxon>
        <taxon>Tracheophyta</taxon>
        <taxon>Spermatophyta</taxon>
        <taxon>Magnoliopsida</taxon>
        <taxon>eudicotyledons</taxon>
        <taxon>Gunneridae</taxon>
        <taxon>Pentapetalae</taxon>
        <taxon>rosids</taxon>
        <taxon>fabids</taxon>
        <taxon>Rosales</taxon>
        <taxon>Rosaceae</taxon>
        <taxon>Amygdaloideae</taxon>
        <taxon>Maleae</taxon>
        <taxon>Pyrus</taxon>
    </lineage>
</organism>
<dbReference type="Pfam" id="PF04782">
    <property type="entry name" value="DUF632"/>
    <property type="match status" value="1"/>
</dbReference>
<reference evidence="3 4" key="1">
    <citation type="submission" date="2019-09" db="EMBL/GenBank/DDBJ databases">
        <authorList>
            <person name="Ou C."/>
        </authorList>
    </citation>
    <scope>NUCLEOTIDE SEQUENCE [LARGE SCALE GENOMIC DNA]</scope>
    <source>
        <strain evidence="3">S2</strain>
        <tissue evidence="3">Leaf</tissue>
    </source>
</reference>
<feature type="domain" description="DUF632" evidence="2">
    <location>
        <begin position="206"/>
        <end position="338"/>
    </location>
</feature>
<keyword evidence="4" id="KW-1185">Reference proteome</keyword>
<gene>
    <name evidence="3" type="ORF">D8674_041723</name>
</gene>
<dbReference type="PANTHER" id="PTHR21450">
    <property type="entry name" value="PROTEIN ALTERED PHOSPHATE STARVATION RESPONSE 1"/>
    <property type="match status" value="1"/>
</dbReference>
<evidence type="ECO:0000259" key="2">
    <source>
        <dbReference type="Pfam" id="PF04782"/>
    </source>
</evidence>
<name>A0A5N5GXK2_9ROSA</name>
<protein>
    <recommendedName>
        <fullName evidence="2">DUF632 domain-containing protein</fullName>
    </recommendedName>
</protein>
<dbReference type="PANTHER" id="PTHR21450:SF59">
    <property type="entry name" value="PROTEIN, PUTATIVE_ 48652-45869-RELATED"/>
    <property type="match status" value="1"/>
</dbReference>
<sequence>MRMLLSCSCIPSVRNAFTTPYSSYAIYFKNTDAALSNYVQGEVVGPHPPHLQSYQSNLAFTATVAVVGVPASPPFVDTFPLLPPPLPSFSNSPLYRGSRGKRGVVENDHNLDAPAPVSSPAPLVSMESWTAYDFYFSVEKMSALTLVDAEEIERKVYDERLPTRVESIEEEEAFEESPKRVENDEEEDVERSPKVEEVVAVPPPLVASESAHDVSKMLEATRLHYHSNFADNRGHINHSPRVMRVITWNRSFRGLLNVDDSKDDFNSEEHETHGTILDKLLAWEKKLYYEVKTCELMKYENQKKVTSLNTLNKRGTNSEALEKAKVAVSHLHFVLIVTAFRSLDIFQCPKHTSEHHHECTIQLFGVYIKALNNWLKLNLIPIEKTSR</sequence>
<reference evidence="3 4" key="2">
    <citation type="submission" date="2019-11" db="EMBL/GenBank/DDBJ databases">
        <title>A de novo genome assembly of a pear dwarfing rootstock.</title>
        <authorList>
            <person name="Wang F."/>
            <person name="Wang J."/>
            <person name="Li S."/>
            <person name="Zhang Y."/>
            <person name="Fang M."/>
            <person name="Ma L."/>
            <person name="Zhao Y."/>
            <person name="Jiang S."/>
        </authorList>
    </citation>
    <scope>NUCLEOTIDE SEQUENCE [LARGE SCALE GENOMIC DNA]</scope>
    <source>
        <strain evidence="3">S2</strain>
        <tissue evidence="3">Leaf</tissue>
    </source>
</reference>
<dbReference type="OrthoDB" id="1724016at2759"/>
<dbReference type="InterPro" id="IPR006867">
    <property type="entry name" value="DUF632"/>
</dbReference>